<organism evidence="1 2">
    <name type="scientific">Candidatus Terraquivivens tikiterensis</name>
    <dbReference type="NCBI Taxonomy" id="1980982"/>
    <lineage>
        <taxon>Archaea</taxon>
        <taxon>Nitrososphaerota</taxon>
        <taxon>Candidatus Wolframiiraptoraceae</taxon>
        <taxon>Candidatus Terraquivivens</taxon>
    </lineage>
</organism>
<gene>
    <name evidence="1" type="ORF">B9J98_03665</name>
</gene>
<proteinExistence type="predicted"/>
<reference evidence="1 2" key="1">
    <citation type="submission" date="2017-04" db="EMBL/GenBank/DDBJ databases">
        <title>Draft Aigarchaeota genome from a New Zealand hot spring.</title>
        <authorList>
            <person name="Reysenbach A.-L."/>
            <person name="Donaho J.A."/>
            <person name="Gerhart J."/>
            <person name="Kelley J.F."/>
            <person name="Kouba K."/>
            <person name="Podar M."/>
            <person name="Stott M."/>
        </authorList>
    </citation>
    <scope>NUCLEOTIDE SEQUENCE [LARGE SCALE GENOMIC DNA]</scope>
    <source>
        <strain evidence="1">NZ13_MG1</strain>
    </source>
</reference>
<comment type="caution">
    <text evidence="1">The sequence shown here is derived from an EMBL/GenBank/DDBJ whole genome shotgun (WGS) entry which is preliminary data.</text>
</comment>
<sequence length="82" mass="9043">MLSNAGRSYVAWMSKGPNKAPGRNGRDRFGQNVCVLNIGLARGAVNGAMARPLLLRWKGMRWEGKSSMNDQPMRALEARIPT</sequence>
<evidence type="ECO:0000313" key="1">
    <source>
        <dbReference type="EMBL" id="PUA32683.1"/>
    </source>
</evidence>
<accession>A0A2R7Y5D1</accession>
<protein>
    <submittedName>
        <fullName evidence="1">Uncharacterized protein</fullName>
    </submittedName>
</protein>
<evidence type="ECO:0000313" key="2">
    <source>
        <dbReference type="Proteomes" id="UP000244066"/>
    </source>
</evidence>
<dbReference type="Proteomes" id="UP000244066">
    <property type="component" value="Unassembled WGS sequence"/>
</dbReference>
<name>A0A2R7Y5D1_9ARCH</name>
<dbReference type="EMBL" id="NDWU01000007">
    <property type="protein sequence ID" value="PUA32683.1"/>
    <property type="molecule type" value="Genomic_DNA"/>
</dbReference>
<dbReference type="AlphaFoldDB" id="A0A2R7Y5D1"/>